<gene>
    <name evidence="2" type="ORF">NCI00_16350</name>
</gene>
<proteinExistence type="predicted"/>
<dbReference type="PANTHER" id="PTHR36173:SF2">
    <property type="entry name" value="RIBONUCLEASE VAPC16"/>
    <property type="match status" value="1"/>
</dbReference>
<evidence type="ECO:0000313" key="2">
    <source>
        <dbReference type="EMBL" id="MCP1384019.1"/>
    </source>
</evidence>
<dbReference type="RefSeq" id="WP_253529237.1">
    <property type="nucleotide sequence ID" value="NZ_JAMZEL010000006.1"/>
</dbReference>
<feature type="domain" description="PIN" evidence="1">
    <location>
        <begin position="4"/>
        <end position="120"/>
    </location>
</feature>
<sequence length="126" mass="14608">MPFLLDTHVLIWFVEGDNNLPKSVREAIETSNQNFVSMASFWEMAIKVSLGNLELTTSFVKYFETVISEGFIILPVDFIHTVKLSELPFHHRDPFDRTLIAQALSEQLTVITKEKLFEEYGVTRLW</sequence>
<dbReference type="CDD" id="cd09872">
    <property type="entry name" value="PIN_Sll0205-like"/>
    <property type="match status" value="1"/>
</dbReference>
<dbReference type="SUPFAM" id="SSF88723">
    <property type="entry name" value="PIN domain-like"/>
    <property type="match status" value="1"/>
</dbReference>
<protein>
    <submittedName>
        <fullName evidence="2">Type II toxin-antitoxin system VapC family toxin</fullName>
    </submittedName>
</protein>
<dbReference type="PANTHER" id="PTHR36173">
    <property type="entry name" value="RIBONUCLEASE VAPC16-RELATED"/>
    <property type="match status" value="1"/>
</dbReference>
<accession>A0ABT1FQH3</accession>
<dbReference type="InterPro" id="IPR052919">
    <property type="entry name" value="TA_system_RNase"/>
</dbReference>
<evidence type="ECO:0000259" key="1">
    <source>
        <dbReference type="Pfam" id="PF01850"/>
    </source>
</evidence>
<comment type="caution">
    <text evidence="2">The sequence shown here is derived from an EMBL/GenBank/DDBJ whole genome shotgun (WGS) entry which is preliminary data.</text>
</comment>
<dbReference type="InterPro" id="IPR029060">
    <property type="entry name" value="PIN-like_dom_sf"/>
</dbReference>
<name>A0ABT1FQH3_9BACT</name>
<keyword evidence="3" id="KW-1185">Reference proteome</keyword>
<organism evidence="2 3">
    <name type="scientific">Runella salmonicolor</name>
    <dbReference type="NCBI Taxonomy" id="2950278"/>
    <lineage>
        <taxon>Bacteria</taxon>
        <taxon>Pseudomonadati</taxon>
        <taxon>Bacteroidota</taxon>
        <taxon>Cytophagia</taxon>
        <taxon>Cytophagales</taxon>
        <taxon>Spirosomataceae</taxon>
        <taxon>Runella</taxon>
    </lineage>
</organism>
<reference evidence="2 3" key="1">
    <citation type="submission" date="2022-06" db="EMBL/GenBank/DDBJ databases">
        <title>Runella sp. S5 genome sequencing.</title>
        <authorList>
            <person name="Park S."/>
        </authorList>
    </citation>
    <scope>NUCLEOTIDE SEQUENCE [LARGE SCALE GENOMIC DNA]</scope>
    <source>
        <strain evidence="2 3">S5</strain>
    </source>
</reference>
<dbReference type="Gene3D" id="3.40.50.1010">
    <property type="entry name" value="5'-nuclease"/>
    <property type="match status" value="1"/>
</dbReference>
<dbReference type="InterPro" id="IPR041705">
    <property type="entry name" value="PIN_Sll0205"/>
</dbReference>
<dbReference type="EMBL" id="JAMZEL010000006">
    <property type="protein sequence ID" value="MCP1384019.1"/>
    <property type="molecule type" value="Genomic_DNA"/>
</dbReference>
<dbReference type="Pfam" id="PF01850">
    <property type="entry name" value="PIN"/>
    <property type="match status" value="1"/>
</dbReference>
<evidence type="ECO:0000313" key="3">
    <source>
        <dbReference type="Proteomes" id="UP001204772"/>
    </source>
</evidence>
<dbReference type="InterPro" id="IPR002716">
    <property type="entry name" value="PIN_dom"/>
</dbReference>
<dbReference type="Proteomes" id="UP001204772">
    <property type="component" value="Unassembled WGS sequence"/>
</dbReference>